<dbReference type="InterPro" id="IPR010131">
    <property type="entry name" value="MdtP/NodT-like"/>
</dbReference>
<evidence type="ECO:0000313" key="4">
    <source>
        <dbReference type="Proteomes" id="UP000002745"/>
    </source>
</evidence>
<dbReference type="AlphaFoldDB" id="C6XPC6"/>
<dbReference type="KEGG" id="hba:Hbal_0718"/>
<dbReference type="Pfam" id="PF02321">
    <property type="entry name" value="OEP"/>
    <property type="match status" value="2"/>
</dbReference>
<dbReference type="HOGENOM" id="CLU_012817_14_2_5"/>
<evidence type="ECO:0000313" key="3">
    <source>
        <dbReference type="EMBL" id="ACT58412.1"/>
    </source>
</evidence>
<feature type="chain" id="PRO_5002971582" evidence="2">
    <location>
        <begin position="24"/>
        <end position="428"/>
    </location>
</feature>
<comment type="similarity">
    <text evidence="1">Belongs to the outer membrane factor (OMF) (TC 1.B.17) family.</text>
</comment>
<dbReference type="GO" id="GO:0015562">
    <property type="term" value="F:efflux transmembrane transporter activity"/>
    <property type="evidence" value="ECO:0007669"/>
    <property type="project" value="InterPro"/>
</dbReference>
<dbReference type="PANTHER" id="PTHR30203">
    <property type="entry name" value="OUTER MEMBRANE CATION EFFLUX PROTEIN"/>
    <property type="match status" value="1"/>
</dbReference>
<evidence type="ECO:0000256" key="2">
    <source>
        <dbReference type="SAM" id="SignalP"/>
    </source>
</evidence>
<feature type="signal peptide" evidence="2">
    <location>
        <begin position="1"/>
        <end position="23"/>
    </location>
</feature>
<name>C6XPC6_HIRBI</name>
<keyword evidence="4" id="KW-1185">Reference proteome</keyword>
<evidence type="ECO:0000256" key="1">
    <source>
        <dbReference type="ARBA" id="ARBA00007613"/>
    </source>
</evidence>
<gene>
    <name evidence="3" type="ordered locus">Hbal_0718</name>
</gene>
<organism evidence="3 4">
    <name type="scientific">Hirschia baltica (strain ATCC 49814 / DSM 5838 / IFAM 1418)</name>
    <dbReference type="NCBI Taxonomy" id="582402"/>
    <lineage>
        <taxon>Bacteria</taxon>
        <taxon>Pseudomonadati</taxon>
        <taxon>Pseudomonadota</taxon>
        <taxon>Alphaproteobacteria</taxon>
        <taxon>Hyphomonadales</taxon>
        <taxon>Hyphomonadaceae</taxon>
        <taxon>Hirschia</taxon>
    </lineage>
</organism>
<proteinExistence type="inferred from homology"/>
<keyword evidence="2" id="KW-0732">Signal</keyword>
<sequence length="428" mass="45510">MSFYLRGVFTALAFSAIVADANASPCDEAQTSSSTLQLNEPLTLVDVMKKIRNASPAARAAALEVQALRSEADQAGRRLNPNISLEMENFSGSGAFSGQAQSETTLAFEQTLRLGGKRKLNERAARAKEALSSAECSVILLEAQLTGAVLFAELIAASKLKNLAIESADLSDQLAGTVKRRVDAGAAAPPELLRARADAAAARASVSTASANVNQLRYELALLWGSANPTFKMDISSNTLINSSIDNSIKSHPALDAADAALVARQAERDLAKSAAIPDLTVSAGLRRFEETGEQAVIAGISIPFPIFDRGRDAVRAASFRRDAATLSRTVTEQRLLSQKRAAVSSRKAAQKRLDILTSEALPAAEEAYTAAVKGYEIGRFDLTTTLDARATLIETRSALIEADFALQSQDMRLRALIGATPFDGEIQ</sequence>
<dbReference type="eggNOG" id="COG1538">
    <property type="taxonomic scope" value="Bacteria"/>
</dbReference>
<dbReference type="PANTHER" id="PTHR30203:SF24">
    <property type="entry name" value="BLR4935 PROTEIN"/>
    <property type="match status" value="1"/>
</dbReference>
<dbReference type="Gene3D" id="1.20.1600.10">
    <property type="entry name" value="Outer membrane efflux proteins (OEP)"/>
    <property type="match status" value="1"/>
</dbReference>
<dbReference type="Proteomes" id="UP000002745">
    <property type="component" value="Chromosome"/>
</dbReference>
<accession>C6XPC6</accession>
<dbReference type="OrthoDB" id="9791261at2"/>
<dbReference type="SUPFAM" id="SSF56954">
    <property type="entry name" value="Outer membrane efflux proteins (OEP)"/>
    <property type="match status" value="1"/>
</dbReference>
<dbReference type="RefSeq" id="WP_015826562.1">
    <property type="nucleotide sequence ID" value="NC_012982.1"/>
</dbReference>
<protein>
    <submittedName>
        <fullName evidence="3">Outer membrane efflux protein</fullName>
    </submittedName>
</protein>
<dbReference type="EMBL" id="CP001678">
    <property type="protein sequence ID" value="ACT58412.1"/>
    <property type="molecule type" value="Genomic_DNA"/>
</dbReference>
<dbReference type="InterPro" id="IPR003423">
    <property type="entry name" value="OMP_efflux"/>
</dbReference>
<dbReference type="STRING" id="582402.Hbal_0718"/>
<reference evidence="4" key="1">
    <citation type="journal article" date="2011" name="J. Bacteriol.">
        <title>Genome sequences of eight morphologically diverse alphaproteobacteria.</title>
        <authorList>
            <consortium name="US DOE Joint Genome Institute"/>
            <person name="Brown P.J."/>
            <person name="Kysela D.T."/>
            <person name="Buechlein A."/>
            <person name="Hemmerich C."/>
            <person name="Brun Y.V."/>
        </authorList>
    </citation>
    <scope>NUCLEOTIDE SEQUENCE [LARGE SCALE GENOMIC DNA]</scope>
    <source>
        <strain evidence="4">ATCC 49814 / DSM 5838 / IFAM 1418</strain>
    </source>
</reference>